<name>A0A3L6EW16_MAIZE</name>
<proteinExistence type="predicted"/>
<protein>
    <submittedName>
        <fullName evidence="1">Uncharacterized protein</fullName>
    </submittedName>
</protein>
<gene>
    <name evidence="1" type="ORF">Zm00014a_024167</name>
</gene>
<dbReference type="EMBL" id="NCVQ01000006">
    <property type="protein sequence ID" value="PWZ23547.1"/>
    <property type="molecule type" value="Genomic_DNA"/>
</dbReference>
<reference evidence="1" key="1">
    <citation type="journal article" date="2018" name="Nat. Genet.">
        <title>Extensive intraspecific gene order and gene structural variations between Mo17 and other maize genomes.</title>
        <authorList>
            <person name="Sun S."/>
            <person name="Zhou Y."/>
            <person name="Chen J."/>
            <person name="Shi J."/>
            <person name="Zhao H."/>
            <person name="Zhao H."/>
            <person name="Song W."/>
            <person name="Zhang M."/>
            <person name="Cui Y."/>
            <person name="Dong X."/>
            <person name="Liu H."/>
            <person name="Ma X."/>
            <person name="Jiao Y."/>
            <person name="Wang B."/>
            <person name="Wei X."/>
            <person name="Stein J.C."/>
            <person name="Glaubitz J.C."/>
            <person name="Lu F."/>
            <person name="Yu G."/>
            <person name="Liang C."/>
            <person name="Fengler K."/>
            <person name="Li B."/>
            <person name="Rafalski A."/>
            <person name="Schnable P.S."/>
            <person name="Ware D.H."/>
            <person name="Buckler E.S."/>
            <person name="Lai J."/>
        </authorList>
    </citation>
    <scope>NUCLEOTIDE SEQUENCE [LARGE SCALE GENOMIC DNA]</scope>
    <source>
        <tissue evidence="1">Seedling</tissue>
    </source>
</reference>
<organism evidence="1">
    <name type="scientific">Zea mays</name>
    <name type="common">Maize</name>
    <dbReference type="NCBI Taxonomy" id="4577"/>
    <lineage>
        <taxon>Eukaryota</taxon>
        <taxon>Viridiplantae</taxon>
        <taxon>Streptophyta</taxon>
        <taxon>Embryophyta</taxon>
        <taxon>Tracheophyta</taxon>
        <taxon>Spermatophyta</taxon>
        <taxon>Magnoliopsida</taxon>
        <taxon>Liliopsida</taxon>
        <taxon>Poales</taxon>
        <taxon>Poaceae</taxon>
        <taxon>PACMAD clade</taxon>
        <taxon>Panicoideae</taxon>
        <taxon>Andropogonodae</taxon>
        <taxon>Andropogoneae</taxon>
        <taxon>Tripsacinae</taxon>
        <taxon>Zea</taxon>
    </lineage>
</organism>
<dbReference type="AlphaFoldDB" id="A0A3L6EW16"/>
<accession>A0A3L6EW16</accession>
<evidence type="ECO:0000313" key="1">
    <source>
        <dbReference type="EMBL" id="PWZ23547.1"/>
    </source>
</evidence>
<sequence>MLLTRILSLSVCRWSTWGMLMIMLHHLLNLLKIYLLSVPHHLLWSLILNLLLKAELGGR</sequence>
<dbReference type="Proteomes" id="UP000251960">
    <property type="component" value="Chromosome 5"/>
</dbReference>
<comment type="caution">
    <text evidence="1">The sequence shown here is derived from an EMBL/GenBank/DDBJ whole genome shotgun (WGS) entry which is preliminary data.</text>
</comment>